<feature type="DNA-binding region" description="H-T-H motif" evidence="2">
    <location>
        <begin position="32"/>
        <end position="51"/>
    </location>
</feature>
<dbReference type="AlphaFoldDB" id="A0A3R5UTN5"/>
<dbReference type="Pfam" id="PF00440">
    <property type="entry name" value="TetR_N"/>
    <property type="match status" value="1"/>
</dbReference>
<dbReference type="InterPro" id="IPR009057">
    <property type="entry name" value="Homeodomain-like_sf"/>
</dbReference>
<dbReference type="EMBL" id="CP035108">
    <property type="protein sequence ID" value="QAR32197.1"/>
    <property type="molecule type" value="Genomic_DNA"/>
</dbReference>
<dbReference type="InterPro" id="IPR001647">
    <property type="entry name" value="HTH_TetR"/>
</dbReference>
<dbReference type="Gene3D" id="1.10.10.60">
    <property type="entry name" value="Homeodomain-like"/>
    <property type="match status" value="1"/>
</dbReference>
<dbReference type="PROSITE" id="PS01081">
    <property type="entry name" value="HTH_TETR_1"/>
    <property type="match status" value="1"/>
</dbReference>
<proteinExistence type="predicted"/>
<accession>A0A3R5UTN5</accession>
<dbReference type="Proteomes" id="UP000287502">
    <property type="component" value="Chromosome"/>
</dbReference>
<keyword evidence="5" id="KW-1185">Reference proteome</keyword>
<dbReference type="PROSITE" id="PS50977">
    <property type="entry name" value="HTH_TETR_2"/>
    <property type="match status" value="1"/>
</dbReference>
<evidence type="ECO:0000313" key="5">
    <source>
        <dbReference type="Proteomes" id="UP000287502"/>
    </source>
</evidence>
<dbReference type="InterPro" id="IPR036271">
    <property type="entry name" value="Tet_transcr_reg_TetR-rel_C_sf"/>
</dbReference>
<evidence type="ECO:0000313" key="4">
    <source>
        <dbReference type="EMBL" id="QAR32197.1"/>
    </source>
</evidence>
<dbReference type="OrthoDB" id="5394806at2"/>
<dbReference type="InterPro" id="IPR050624">
    <property type="entry name" value="HTH-type_Tx_Regulator"/>
</dbReference>
<feature type="domain" description="HTH tetR-type" evidence="3">
    <location>
        <begin position="9"/>
        <end position="69"/>
    </location>
</feature>
<dbReference type="KEGG" id="gtl:EP073_01930"/>
<protein>
    <submittedName>
        <fullName evidence="4">TetR/AcrR family transcriptional regulator</fullName>
    </submittedName>
</protein>
<organism evidence="4 5">
    <name type="scientific">Geovibrio thiophilus</name>
    <dbReference type="NCBI Taxonomy" id="139438"/>
    <lineage>
        <taxon>Bacteria</taxon>
        <taxon>Pseudomonadati</taxon>
        <taxon>Deferribacterota</taxon>
        <taxon>Deferribacteres</taxon>
        <taxon>Deferribacterales</taxon>
        <taxon>Geovibrionaceae</taxon>
        <taxon>Geovibrio</taxon>
    </lineage>
</organism>
<sequence length="202" mass="22294">MSTQSGGLVTKKAKILKSAAKLFAEKGFNDTSTCEVAEAAGVAHGTVFYHFKSKEGLLSAMYESLIDEYMTGLKSVSAFAENGLKGVESMLFFHSVFADKYRSEFTVMHRDMPSFLCEKTCGWYKKMTDNSKKSISIIADAIRRGQADGSISNELEPETSALTLKALLTGMTRMKYLSMVDTAYDFKGAAEFCLSALRNREE</sequence>
<dbReference type="PANTHER" id="PTHR43479:SF11">
    <property type="entry name" value="ACREF_ENVCD OPERON REPRESSOR-RELATED"/>
    <property type="match status" value="1"/>
</dbReference>
<dbReference type="InterPro" id="IPR023772">
    <property type="entry name" value="DNA-bd_HTH_TetR-type_CS"/>
</dbReference>
<name>A0A3R5UTN5_9BACT</name>
<dbReference type="Gene3D" id="1.10.357.10">
    <property type="entry name" value="Tetracycline Repressor, domain 2"/>
    <property type="match status" value="1"/>
</dbReference>
<keyword evidence="1 2" id="KW-0238">DNA-binding</keyword>
<evidence type="ECO:0000256" key="1">
    <source>
        <dbReference type="ARBA" id="ARBA00023125"/>
    </source>
</evidence>
<evidence type="ECO:0000256" key="2">
    <source>
        <dbReference type="PROSITE-ProRule" id="PRU00335"/>
    </source>
</evidence>
<dbReference type="PRINTS" id="PR00455">
    <property type="entry name" value="HTHTETR"/>
</dbReference>
<dbReference type="PANTHER" id="PTHR43479">
    <property type="entry name" value="ACREF/ENVCD OPERON REPRESSOR-RELATED"/>
    <property type="match status" value="1"/>
</dbReference>
<gene>
    <name evidence="4" type="ORF">EP073_01930</name>
</gene>
<dbReference type="SUPFAM" id="SSF46689">
    <property type="entry name" value="Homeodomain-like"/>
    <property type="match status" value="1"/>
</dbReference>
<dbReference type="SUPFAM" id="SSF48498">
    <property type="entry name" value="Tetracyclin repressor-like, C-terminal domain"/>
    <property type="match status" value="1"/>
</dbReference>
<dbReference type="GO" id="GO:0003677">
    <property type="term" value="F:DNA binding"/>
    <property type="evidence" value="ECO:0007669"/>
    <property type="project" value="UniProtKB-UniRule"/>
</dbReference>
<reference evidence="4 5" key="1">
    <citation type="submission" date="2019-01" db="EMBL/GenBank/DDBJ databases">
        <title>Geovibrio thiophilus DSM 11263, complete genome.</title>
        <authorList>
            <person name="Spring S."/>
            <person name="Bunk B."/>
            <person name="Sproer C."/>
        </authorList>
    </citation>
    <scope>NUCLEOTIDE SEQUENCE [LARGE SCALE GENOMIC DNA]</scope>
    <source>
        <strain evidence="4 5">DSM 11263</strain>
    </source>
</reference>
<evidence type="ECO:0000259" key="3">
    <source>
        <dbReference type="PROSITE" id="PS50977"/>
    </source>
</evidence>